<reference evidence="1 2" key="1">
    <citation type="journal article" date="2013" name="Genome Biol.">
        <title>Genome of Acanthamoeba castellanii highlights extensive lateral gene transfer and early evolution of tyrosine kinase signaling.</title>
        <authorList>
            <person name="Clarke M."/>
            <person name="Lohan A.J."/>
            <person name="Liu B."/>
            <person name="Lagkouvardos I."/>
            <person name="Roy S."/>
            <person name="Zafar N."/>
            <person name="Bertelli C."/>
            <person name="Schilde C."/>
            <person name="Kianianmomeni A."/>
            <person name="Burglin T.R."/>
            <person name="Frech C."/>
            <person name="Turcotte B."/>
            <person name="Kopec K.O."/>
            <person name="Synnott J.M."/>
            <person name="Choo C."/>
            <person name="Paponov I."/>
            <person name="Finkler A."/>
            <person name="Soon Heng Tan C."/>
            <person name="Hutchins A.P."/>
            <person name="Weinmeier T."/>
            <person name="Rattei T."/>
            <person name="Chu J.S."/>
            <person name="Gimenez G."/>
            <person name="Irimia M."/>
            <person name="Rigden D.J."/>
            <person name="Fitzpatrick D.A."/>
            <person name="Lorenzo-Morales J."/>
            <person name="Bateman A."/>
            <person name="Chiu C.H."/>
            <person name="Tang P."/>
            <person name="Hegemann P."/>
            <person name="Fromm H."/>
            <person name="Raoult D."/>
            <person name="Greub G."/>
            <person name="Miranda-Saavedra D."/>
            <person name="Chen N."/>
            <person name="Nash P."/>
            <person name="Ginger M.L."/>
            <person name="Horn M."/>
            <person name="Schaap P."/>
            <person name="Caler L."/>
            <person name="Loftus B."/>
        </authorList>
    </citation>
    <scope>NUCLEOTIDE SEQUENCE [LARGE SCALE GENOMIC DNA]</scope>
    <source>
        <strain evidence="1 2">Neff</strain>
    </source>
</reference>
<dbReference type="InterPro" id="IPR006993">
    <property type="entry name" value="Glut_rich_SH3-bd"/>
</dbReference>
<dbReference type="OrthoDB" id="9932926at2759"/>
<dbReference type="PROSITE" id="PS51354">
    <property type="entry name" value="GLUTAREDOXIN_2"/>
    <property type="match status" value="1"/>
</dbReference>
<gene>
    <name evidence="1" type="ORF">ACA1_065740</name>
</gene>
<dbReference type="RefSeq" id="XP_004339767.1">
    <property type="nucleotide sequence ID" value="XM_004339719.1"/>
</dbReference>
<dbReference type="Pfam" id="PF04908">
    <property type="entry name" value="SH3BGR"/>
    <property type="match status" value="1"/>
</dbReference>
<dbReference type="CDD" id="cd02066">
    <property type="entry name" value="GRX_family"/>
    <property type="match status" value="1"/>
</dbReference>
<evidence type="ECO:0000313" key="1">
    <source>
        <dbReference type="EMBL" id="ELR17754.1"/>
    </source>
</evidence>
<protein>
    <submittedName>
        <fullName evidence="1">Glutaredoxin, putative</fullName>
    </submittedName>
</protein>
<dbReference type="PANTHER" id="PTHR45669:SF22">
    <property type="entry name" value="GLUTAREDOXIN DOMAIN-CONTAINING CYSTEINE-RICH PROTEIN CG12206-RELATED"/>
    <property type="match status" value="1"/>
</dbReference>
<accession>L8GWX8</accession>
<dbReference type="OMA" id="QYIEYDV"/>
<dbReference type="PANTHER" id="PTHR45669">
    <property type="entry name" value="GLUTAREDOXIN DOMAIN-CONTAINING CYSTEINE-RICH PROTEIN CG12206-RELATED"/>
    <property type="match status" value="1"/>
</dbReference>
<dbReference type="EMBL" id="KB007974">
    <property type="protein sequence ID" value="ELR17754.1"/>
    <property type="molecule type" value="Genomic_DNA"/>
</dbReference>
<keyword evidence="2" id="KW-1185">Reference proteome</keyword>
<dbReference type="STRING" id="1257118.L8GWX8"/>
<dbReference type="Proteomes" id="UP000011083">
    <property type="component" value="Unassembled WGS sequence"/>
</dbReference>
<dbReference type="SUPFAM" id="SSF52833">
    <property type="entry name" value="Thioredoxin-like"/>
    <property type="match status" value="1"/>
</dbReference>
<dbReference type="AlphaFoldDB" id="L8GWX8"/>
<dbReference type="Gene3D" id="3.40.30.10">
    <property type="entry name" value="Glutaredoxin"/>
    <property type="match status" value="1"/>
</dbReference>
<organism evidence="1 2">
    <name type="scientific">Acanthamoeba castellanii (strain ATCC 30010 / Neff)</name>
    <dbReference type="NCBI Taxonomy" id="1257118"/>
    <lineage>
        <taxon>Eukaryota</taxon>
        <taxon>Amoebozoa</taxon>
        <taxon>Discosea</taxon>
        <taxon>Longamoebia</taxon>
        <taxon>Centramoebida</taxon>
        <taxon>Acanthamoebidae</taxon>
        <taxon>Acanthamoeba</taxon>
    </lineage>
</organism>
<dbReference type="VEuPathDB" id="AmoebaDB:ACA1_065740"/>
<proteinExistence type="predicted"/>
<dbReference type="InterPro" id="IPR036249">
    <property type="entry name" value="Thioredoxin-like_sf"/>
</dbReference>
<dbReference type="KEGG" id="acan:ACA1_065740"/>
<evidence type="ECO:0000313" key="2">
    <source>
        <dbReference type="Proteomes" id="UP000011083"/>
    </source>
</evidence>
<sequence length="106" mass="12094">MSGGDESVQLQQAKIEYYYSSATCQLKVKKDQQSLRFLLESKNVTFDDFDVCLDQMRKAEMQAKSGKASLPQLFVDDRFVGGYDEVQYMEELGTLDQVLFKEVDGV</sequence>
<name>L8GWX8_ACACF</name>
<dbReference type="GeneID" id="14917983"/>